<reference evidence="3 4" key="1">
    <citation type="journal article" date="2007" name="PLoS Genet.">
        <title>Patterns and implications of gene gain and loss in the evolution of Prochlorococcus.</title>
        <authorList>
            <person name="Kettler G.C."/>
            <person name="Martiny A.C."/>
            <person name="Huang K."/>
            <person name="Zucker J."/>
            <person name="Coleman M.L."/>
            <person name="Rodrigue S."/>
            <person name="Chen F."/>
            <person name="Lapidus A."/>
            <person name="Ferriera S."/>
            <person name="Johnson J."/>
            <person name="Steglich C."/>
            <person name="Church G.M."/>
            <person name="Richardson P."/>
            <person name="Chisholm S.W."/>
        </authorList>
    </citation>
    <scope>NUCLEOTIDE SEQUENCE [LARGE SCALE GENOMIC DNA]</scope>
    <source>
        <strain evidence="3 4">MIT 9301</strain>
    </source>
</reference>
<dbReference type="CDD" id="cd03808">
    <property type="entry name" value="GT4_CapM-like"/>
    <property type="match status" value="1"/>
</dbReference>
<organism evidence="3 4">
    <name type="scientific">Prochlorococcus marinus (strain MIT 9301)</name>
    <dbReference type="NCBI Taxonomy" id="167546"/>
    <lineage>
        <taxon>Bacteria</taxon>
        <taxon>Bacillati</taxon>
        <taxon>Cyanobacteriota</taxon>
        <taxon>Cyanophyceae</taxon>
        <taxon>Synechococcales</taxon>
        <taxon>Prochlorococcaceae</taxon>
        <taxon>Prochlorococcus</taxon>
    </lineage>
</organism>
<evidence type="ECO:0008006" key="5">
    <source>
        <dbReference type="Google" id="ProtNLM"/>
    </source>
</evidence>
<gene>
    <name evidence="3" type="ordered locus">P9301_14251</name>
</gene>
<dbReference type="EMBL" id="CP000576">
    <property type="protein sequence ID" value="ABO18048.1"/>
    <property type="molecule type" value="Genomic_DNA"/>
</dbReference>
<proteinExistence type="predicted"/>
<evidence type="ECO:0000313" key="4">
    <source>
        <dbReference type="Proteomes" id="UP000001430"/>
    </source>
</evidence>
<dbReference type="RefSeq" id="WP_011863357.1">
    <property type="nucleotide sequence ID" value="NC_009091.1"/>
</dbReference>
<dbReference type="GO" id="GO:0016757">
    <property type="term" value="F:glycosyltransferase activity"/>
    <property type="evidence" value="ECO:0007669"/>
    <property type="project" value="InterPro"/>
</dbReference>
<dbReference type="InterPro" id="IPR001296">
    <property type="entry name" value="Glyco_trans_1"/>
</dbReference>
<evidence type="ECO:0000259" key="1">
    <source>
        <dbReference type="Pfam" id="PF00534"/>
    </source>
</evidence>
<dbReference type="InterPro" id="IPR028098">
    <property type="entry name" value="Glyco_trans_4-like_N"/>
</dbReference>
<dbReference type="InterPro" id="IPR050194">
    <property type="entry name" value="Glycosyltransferase_grp1"/>
</dbReference>
<dbReference type="CAZy" id="GT4">
    <property type="family name" value="Glycosyltransferase Family 4"/>
</dbReference>
<dbReference type="SUPFAM" id="SSF53756">
    <property type="entry name" value="UDP-Glycosyltransferase/glycogen phosphorylase"/>
    <property type="match status" value="1"/>
</dbReference>
<feature type="domain" description="Glycosyl transferase family 1" evidence="1">
    <location>
        <begin position="187"/>
        <end position="355"/>
    </location>
</feature>
<name>A3PE73_PROM0</name>
<dbReference type="OrthoDB" id="542479at2"/>
<feature type="domain" description="Glycosyltransferase subfamily 4-like N-terminal" evidence="2">
    <location>
        <begin position="16"/>
        <end position="175"/>
    </location>
</feature>
<evidence type="ECO:0000313" key="3">
    <source>
        <dbReference type="EMBL" id="ABO18048.1"/>
    </source>
</evidence>
<keyword evidence="4" id="KW-1185">Reference proteome</keyword>
<accession>A3PE73</accession>
<dbReference type="STRING" id="167546.P9301_14251"/>
<dbReference type="Pfam" id="PF00534">
    <property type="entry name" value="Glycos_transf_1"/>
    <property type="match status" value="1"/>
</dbReference>
<sequence>MKRKICQLCGVQFTYEKFLKNLCSELVSHNYEVTSIFKWDEIEIMPEQKGVKFKNIFFERKISFFSLIKTTYQLFKYFQKEKFDIIEIHTPSASIPGRIAAKLARIKVVIYKVHGYYFHENMNFFNKMFHIYIEFFLAKLTDYIFTVSKEDEIFSKVFGFKKTEKIFYIGNGVNKNFFYPASKLDITNAKADFGVSDDLFIIGIVCRLVDEKGLLELFKAFDIIARNNKSIGLFVCGNKLKSDYKKGLEKELEILKDKYENRIFTPGHVKDVYRVYRVMDLFCLPSYREGLPYTLLEAMMSGIPVVASNIRGNREIITHNKNGLLCKPKSVYSLKNALEELIENKNKRDEFSKEALNNVLENYDSAKVLDREIKLIDKLSLKFF</sequence>
<dbReference type="Gene3D" id="3.40.50.2000">
    <property type="entry name" value="Glycogen Phosphorylase B"/>
    <property type="match status" value="2"/>
</dbReference>
<dbReference type="HOGENOM" id="CLU_009583_0_1_3"/>
<dbReference type="AlphaFoldDB" id="A3PE73"/>
<dbReference type="KEGG" id="pmg:P9301_14251"/>
<dbReference type="Proteomes" id="UP000001430">
    <property type="component" value="Chromosome"/>
</dbReference>
<protein>
    <recommendedName>
        <fullName evidence="5">Glycosyltransferase family 1 protein</fullName>
    </recommendedName>
</protein>
<dbReference type="PANTHER" id="PTHR45947:SF3">
    <property type="entry name" value="SULFOQUINOVOSYL TRANSFERASE SQD2"/>
    <property type="match status" value="1"/>
</dbReference>
<dbReference type="Pfam" id="PF13439">
    <property type="entry name" value="Glyco_transf_4"/>
    <property type="match status" value="1"/>
</dbReference>
<dbReference type="eggNOG" id="COG0438">
    <property type="taxonomic scope" value="Bacteria"/>
</dbReference>
<evidence type="ECO:0000259" key="2">
    <source>
        <dbReference type="Pfam" id="PF13439"/>
    </source>
</evidence>
<dbReference type="PANTHER" id="PTHR45947">
    <property type="entry name" value="SULFOQUINOVOSYL TRANSFERASE SQD2"/>
    <property type="match status" value="1"/>
</dbReference>